<keyword evidence="2" id="KW-0813">Transport</keyword>
<accession>A0ABV0BLW0</accession>
<dbReference type="PANTHER" id="PTHR30509">
    <property type="entry name" value="P-HYDROXYBENZOIC ACID EFFLUX PUMP SUBUNIT-RELATED"/>
    <property type="match status" value="1"/>
</dbReference>
<keyword evidence="5 7" id="KW-1133">Transmembrane helix</keyword>
<organism evidence="8 9">
    <name type="scientific">Hohaiivirga grylli</name>
    <dbReference type="NCBI Taxonomy" id="3133970"/>
    <lineage>
        <taxon>Bacteria</taxon>
        <taxon>Pseudomonadati</taxon>
        <taxon>Pseudomonadota</taxon>
        <taxon>Alphaproteobacteria</taxon>
        <taxon>Hyphomicrobiales</taxon>
        <taxon>Methylobacteriaceae</taxon>
        <taxon>Hohaiivirga</taxon>
    </lineage>
</organism>
<keyword evidence="4 7" id="KW-0812">Transmembrane</keyword>
<evidence type="ECO:0000313" key="9">
    <source>
        <dbReference type="Proteomes" id="UP001418637"/>
    </source>
</evidence>
<dbReference type="Proteomes" id="UP001418637">
    <property type="component" value="Unassembled WGS sequence"/>
</dbReference>
<evidence type="ECO:0000256" key="5">
    <source>
        <dbReference type="ARBA" id="ARBA00022989"/>
    </source>
</evidence>
<keyword evidence="9" id="KW-1185">Reference proteome</keyword>
<dbReference type="Pfam" id="PF04632">
    <property type="entry name" value="FUSC"/>
    <property type="match status" value="1"/>
</dbReference>
<comment type="caution">
    <text evidence="8">The sequence shown here is derived from an EMBL/GenBank/DDBJ whole genome shotgun (WGS) entry which is preliminary data.</text>
</comment>
<keyword evidence="3" id="KW-1003">Cell membrane</keyword>
<reference evidence="8 9" key="1">
    <citation type="submission" date="2024-04" db="EMBL/GenBank/DDBJ databases">
        <title>A novel species isolated from cricket.</title>
        <authorList>
            <person name="Wang H.-C."/>
        </authorList>
    </citation>
    <scope>NUCLEOTIDE SEQUENCE [LARGE SCALE GENOMIC DNA]</scope>
    <source>
        <strain evidence="8 9">WL0021</strain>
    </source>
</reference>
<feature type="transmembrane region" description="Helical" evidence="7">
    <location>
        <begin position="419"/>
        <end position="440"/>
    </location>
</feature>
<feature type="transmembrane region" description="Helical" evidence="7">
    <location>
        <begin position="20"/>
        <end position="53"/>
    </location>
</feature>
<sequence length="639" mass="70169">MSQAVLKIVSAFDRSRVLYAARLALASVLALAVSTLLGLQNAYWAAMTVWIVAQPTRGMMIERNFYRLIGTGIGTAIAFLVLKLTAEPVYVVFSLCLVIVVCTGIGNLVASSKSYGVLLIGYTMAIVILPDIGDLSHPHDLPWARVLSTVLGVLISMLVSALFAPRSPRAAFARRSRAAGADTINWIADALSQKQFVETERKLIQEIAEIEATIDAVAAGSPEAHKRMRFLRVFLLQLINAMAIAATLSHRKLIKNGEGRAIAQVLHQLSERLAAEENHQVSDEALVKVCEAACQSSPEDRNIINALYSALKEAIDALDDFTRDASSLERVEYALHRDIPGALRAALRTFVSFAFIATIWLVTGWQGGPYTLMGMAIFLTVFSTFPNPQKALLGVFYGTVVGTAAALICRWLMLEFATSYMHVLLILAPFIIIGALARVYPPTEKPAIDYGMSLFVTCQPMMPLHGGMEISWSIGWSMTIAIIIVIIAFRFIVPAKAAFPGRDLEHAFIDDLKILASGRRAKDTGNRLTRMLHRSMRLALLAGPQRRSQLETVVAPIAIAHAIRQLQADIASGKFSQDEEKICRQLLQLISAKDNNFKTMPQQINNLRHELLSQNVPPELLATIDDIQYGLKRAQLGTE</sequence>
<feature type="transmembrane region" description="Helical" evidence="7">
    <location>
        <begin position="470"/>
        <end position="493"/>
    </location>
</feature>
<feature type="transmembrane region" description="Helical" evidence="7">
    <location>
        <begin position="88"/>
        <end position="108"/>
    </location>
</feature>
<dbReference type="InterPro" id="IPR006726">
    <property type="entry name" value="PHBA_efflux_AaeB/fusaric-R"/>
</dbReference>
<evidence type="ECO:0000313" key="8">
    <source>
        <dbReference type="EMBL" id="MEN3931261.1"/>
    </source>
</evidence>
<gene>
    <name evidence="8" type="ORF">WJT86_09345</name>
</gene>
<evidence type="ECO:0000256" key="6">
    <source>
        <dbReference type="ARBA" id="ARBA00023136"/>
    </source>
</evidence>
<feature type="transmembrane region" description="Helical" evidence="7">
    <location>
        <begin position="392"/>
        <end position="413"/>
    </location>
</feature>
<dbReference type="PANTHER" id="PTHR30509:SF9">
    <property type="entry name" value="MULTIDRUG RESISTANCE PROTEIN MDTO"/>
    <property type="match status" value="1"/>
</dbReference>
<feature type="transmembrane region" description="Helical" evidence="7">
    <location>
        <begin position="65"/>
        <end position="82"/>
    </location>
</feature>
<protein>
    <submittedName>
        <fullName evidence="8">FUSC family protein</fullName>
    </submittedName>
</protein>
<feature type="transmembrane region" description="Helical" evidence="7">
    <location>
        <begin position="345"/>
        <end position="362"/>
    </location>
</feature>
<proteinExistence type="predicted"/>
<evidence type="ECO:0000256" key="7">
    <source>
        <dbReference type="SAM" id="Phobius"/>
    </source>
</evidence>
<feature type="transmembrane region" description="Helical" evidence="7">
    <location>
        <begin position="115"/>
        <end position="132"/>
    </location>
</feature>
<name>A0ABV0BLW0_9HYPH</name>
<feature type="transmembrane region" description="Helical" evidence="7">
    <location>
        <begin position="144"/>
        <end position="165"/>
    </location>
</feature>
<comment type="subcellular location">
    <subcellularLocation>
        <location evidence="1">Cell membrane</location>
        <topology evidence="1">Multi-pass membrane protein</topology>
    </subcellularLocation>
</comment>
<evidence type="ECO:0000256" key="1">
    <source>
        <dbReference type="ARBA" id="ARBA00004651"/>
    </source>
</evidence>
<evidence type="ECO:0000256" key="2">
    <source>
        <dbReference type="ARBA" id="ARBA00022448"/>
    </source>
</evidence>
<evidence type="ECO:0000256" key="3">
    <source>
        <dbReference type="ARBA" id="ARBA00022475"/>
    </source>
</evidence>
<dbReference type="EMBL" id="JBBYXI010000003">
    <property type="protein sequence ID" value="MEN3931261.1"/>
    <property type="molecule type" value="Genomic_DNA"/>
</dbReference>
<keyword evidence="6 7" id="KW-0472">Membrane</keyword>
<evidence type="ECO:0000256" key="4">
    <source>
        <dbReference type="ARBA" id="ARBA00022692"/>
    </source>
</evidence>
<dbReference type="RefSeq" id="WP_346337296.1">
    <property type="nucleotide sequence ID" value="NZ_JBBYXI010000003.1"/>
</dbReference>